<feature type="region of interest" description="Disordered" evidence="1">
    <location>
        <begin position="224"/>
        <end position="379"/>
    </location>
</feature>
<feature type="compositionally biased region" description="Basic and acidic residues" evidence="1">
    <location>
        <begin position="241"/>
        <end position="250"/>
    </location>
</feature>
<feature type="region of interest" description="Disordered" evidence="1">
    <location>
        <begin position="391"/>
        <end position="433"/>
    </location>
</feature>
<dbReference type="OrthoDB" id="10585630at2759"/>
<organism evidence="2 3">
    <name type="scientific">Dothistroma septosporum (strain NZE10 / CBS 128990)</name>
    <name type="common">Red band needle blight fungus</name>
    <name type="synonym">Mycosphaerella pini</name>
    <dbReference type="NCBI Taxonomy" id="675120"/>
    <lineage>
        <taxon>Eukaryota</taxon>
        <taxon>Fungi</taxon>
        <taxon>Dikarya</taxon>
        <taxon>Ascomycota</taxon>
        <taxon>Pezizomycotina</taxon>
        <taxon>Dothideomycetes</taxon>
        <taxon>Dothideomycetidae</taxon>
        <taxon>Mycosphaerellales</taxon>
        <taxon>Mycosphaerellaceae</taxon>
        <taxon>Dothistroma</taxon>
    </lineage>
</organism>
<name>N1PZS6_DOTSN</name>
<sequence length="433" mass="48364">MTTASTGGLLQSTSSCGLHLRINGKTNKTFDHPHIARLPGLSSCFLSRSIRRPAGQPCQLTVTLSPAFKPQQATGIRVTIAIGHRQQDPSDFSNVQSWWIATSELREAHTFEHMQRWNEEDSEVGPVQLQVPKFDWLAEEHSKEVMWQETGIANKGCIAVFMQRGHLSDESAEENSFQPTFPPVSSYHSVESGPRVIRPGWFVPLPGFHGRPTIFELRNLFRSAPETTGDDPDTLGTSGDASDRSDDELRPPIAASKGKSASRVQRPSSSQSAFKLDSEGGVTGKPLSSEHLKHPKSKTDAAPWKRSFQSCWSADDDQDDEEPLPVKNEPGAEEDDDRAMDRKLSVITPLYTNSQMTSKRRRLDKVDEADEMDEELQRRVRESEAEVALAEARRRHSEAEEHLADVRAANEAERERRGQSEYSCIVSNRHEAS</sequence>
<feature type="compositionally biased region" description="Acidic residues" evidence="1">
    <location>
        <begin position="314"/>
        <end position="323"/>
    </location>
</feature>
<proteinExistence type="predicted"/>
<keyword evidence="3" id="KW-1185">Reference proteome</keyword>
<reference evidence="2 3" key="2">
    <citation type="journal article" date="2012" name="PLoS Pathog.">
        <title>Diverse lifestyles and strategies of plant pathogenesis encoded in the genomes of eighteen Dothideomycetes fungi.</title>
        <authorList>
            <person name="Ohm R.A."/>
            <person name="Feau N."/>
            <person name="Henrissat B."/>
            <person name="Schoch C.L."/>
            <person name="Horwitz B.A."/>
            <person name="Barry K.W."/>
            <person name="Condon B.J."/>
            <person name="Copeland A.C."/>
            <person name="Dhillon B."/>
            <person name="Glaser F."/>
            <person name="Hesse C.N."/>
            <person name="Kosti I."/>
            <person name="LaButti K."/>
            <person name="Lindquist E.A."/>
            <person name="Lucas S."/>
            <person name="Salamov A.A."/>
            <person name="Bradshaw R.E."/>
            <person name="Ciuffetti L."/>
            <person name="Hamelin R.C."/>
            <person name="Kema G.H.J."/>
            <person name="Lawrence C."/>
            <person name="Scott J.A."/>
            <person name="Spatafora J.W."/>
            <person name="Turgeon B.G."/>
            <person name="de Wit P.J.G.M."/>
            <person name="Zhong S."/>
            <person name="Goodwin S.B."/>
            <person name="Grigoriev I.V."/>
        </authorList>
    </citation>
    <scope>NUCLEOTIDE SEQUENCE [LARGE SCALE GENOMIC DNA]</scope>
    <source>
        <strain evidence="3">NZE10 / CBS 128990</strain>
    </source>
</reference>
<evidence type="ECO:0000313" key="2">
    <source>
        <dbReference type="EMBL" id="EME47714.1"/>
    </source>
</evidence>
<protein>
    <submittedName>
        <fullName evidence="2">Uncharacterized protein</fullName>
    </submittedName>
</protein>
<dbReference type="OMA" id="WWIATSE"/>
<reference evidence="3" key="1">
    <citation type="journal article" date="2012" name="PLoS Genet.">
        <title>The genomes of the fungal plant pathogens Cladosporium fulvum and Dothistroma septosporum reveal adaptation to different hosts and lifestyles but also signatures of common ancestry.</title>
        <authorList>
            <person name="de Wit P.J.G.M."/>
            <person name="van der Burgt A."/>
            <person name="Oekmen B."/>
            <person name="Stergiopoulos I."/>
            <person name="Abd-Elsalam K.A."/>
            <person name="Aerts A.L."/>
            <person name="Bahkali A.H."/>
            <person name="Beenen H.G."/>
            <person name="Chettri P."/>
            <person name="Cox M.P."/>
            <person name="Datema E."/>
            <person name="de Vries R.P."/>
            <person name="Dhillon B."/>
            <person name="Ganley A.R."/>
            <person name="Griffiths S.A."/>
            <person name="Guo Y."/>
            <person name="Hamelin R.C."/>
            <person name="Henrissat B."/>
            <person name="Kabir M.S."/>
            <person name="Jashni M.K."/>
            <person name="Kema G."/>
            <person name="Klaubauf S."/>
            <person name="Lapidus A."/>
            <person name="Levasseur A."/>
            <person name="Lindquist E."/>
            <person name="Mehrabi R."/>
            <person name="Ohm R.A."/>
            <person name="Owen T.J."/>
            <person name="Salamov A."/>
            <person name="Schwelm A."/>
            <person name="Schijlen E."/>
            <person name="Sun H."/>
            <person name="van den Burg H.A."/>
            <person name="van Ham R.C.H.J."/>
            <person name="Zhang S."/>
            <person name="Goodwin S.B."/>
            <person name="Grigoriev I.V."/>
            <person name="Collemare J."/>
            <person name="Bradshaw R.E."/>
        </authorList>
    </citation>
    <scope>NUCLEOTIDE SEQUENCE [LARGE SCALE GENOMIC DNA]</scope>
    <source>
        <strain evidence="3">NZE10 / CBS 128990</strain>
    </source>
</reference>
<evidence type="ECO:0000313" key="3">
    <source>
        <dbReference type="Proteomes" id="UP000016933"/>
    </source>
</evidence>
<gene>
    <name evidence="2" type="ORF">DOTSEDRAFT_32103</name>
</gene>
<dbReference type="eggNOG" id="ENOG502QYWN">
    <property type="taxonomic scope" value="Eukaryota"/>
</dbReference>
<feature type="compositionally biased region" description="Basic and acidic residues" evidence="1">
    <location>
        <begin position="397"/>
        <end position="419"/>
    </location>
</feature>
<accession>N1PZS6</accession>
<dbReference type="HOGENOM" id="CLU_633163_0_0_1"/>
<dbReference type="Proteomes" id="UP000016933">
    <property type="component" value="Unassembled WGS sequence"/>
</dbReference>
<feature type="compositionally biased region" description="Polar residues" evidence="1">
    <location>
        <begin position="262"/>
        <end position="273"/>
    </location>
</feature>
<evidence type="ECO:0000256" key="1">
    <source>
        <dbReference type="SAM" id="MobiDB-lite"/>
    </source>
</evidence>
<dbReference type="AlphaFoldDB" id="N1PZS6"/>
<dbReference type="EMBL" id="KB446536">
    <property type="protein sequence ID" value="EME47714.1"/>
    <property type="molecule type" value="Genomic_DNA"/>
</dbReference>